<proteinExistence type="predicted"/>
<dbReference type="GO" id="GO:0005840">
    <property type="term" value="C:ribosome"/>
    <property type="evidence" value="ECO:0007669"/>
    <property type="project" value="UniProtKB-KW"/>
</dbReference>
<dbReference type="PROSITE" id="PS51186">
    <property type="entry name" value="GNAT"/>
    <property type="match status" value="1"/>
</dbReference>
<dbReference type="SUPFAM" id="SSF55729">
    <property type="entry name" value="Acyl-CoA N-acyltransferases (Nat)"/>
    <property type="match status" value="1"/>
</dbReference>
<accession>A0A1I3TI62</accession>
<dbReference type="EMBL" id="FOSB01000003">
    <property type="protein sequence ID" value="SFJ69321.1"/>
    <property type="molecule type" value="Genomic_DNA"/>
</dbReference>
<name>A0A1I3TI62_HALDA</name>
<keyword evidence="4" id="KW-0689">Ribosomal protein</keyword>
<evidence type="ECO:0000313" key="4">
    <source>
        <dbReference type="EMBL" id="SFJ69321.1"/>
    </source>
</evidence>
<dbReference type="InterPro" id="IPR050832">
    <property type="entry name" value="Bact_Acetyltransf"/>
</dbReference>
<dbReference type="InterPro" id="IPR000182">
    <property type="entry name" value="GNAT_dom"/>
</dbReference>
<evidence type="ECO:0000256" key="2">
    <source>
        <dbReference type="ARBA" id="ARBA00023315"/>
    </source>
</evidence>
<dbReference type="CDD" id="cd04301">
    <property type="entry name" value="NAT_SF"/>
    <property type="match status" value="1"/>
</dbReference>
<dbReference type="OrthoDB" id="69535at2"/>
<dbReference type="Gene3D" id="3.40.630.30">
    <property type="match status" value="1"/>
</dbReference>
<evidence type="ECO:0000256" key="1">
    <source>
        <dbReference type="ARBA" id="ARBA00022679"/>
    </source>
</evidence>
<dbReference type="GO" id="GO:0016747">
    <property type="term" value="F:acyltransferase activity, transferring groups other than amino-acyl groups"/>
    <property type="evidence" value="ECO:0007669"/>
    <property type="project" value="InterPro"/>
</dbReference>
<dbReference type="Proteomes" id="UP000183557">
    <property type="component" value="Unassembled WGS sequence"/>
</dbReference>
<keyword evidence="1" id="KW-0808">Transferase</keyword>
<reference evidence="5" key="1">
    <citation type="submission" date="2016-10" db="EMBL/GenBank/DDBJ databases">
        <authorList>
            <person name="Varghese N."/>
            <person name="Submissions S."/>
        </authorList>
    </citation>
    <scope>NUCLEOTIDE SEQUENCE [LARGE SCALE GENOMIC DNA]</scope>
    <source>
        <strain evidence="5">CGMCC 1.3704</strain>
    </source>
</reference>
<protein>
    <submittedName>
        <fullName evidence="4">Ribosomal protein S18 acetylase RimI</fullName>
    </submittedName>
</protein>
<dbReference type="RefSeq" id="WP_075036008.1">
    <property type="nucleotide sequence ID" value="NZ_FOSB01000003.1"/>
</dbReference>
<feature type="domain" description="N-acetyltransferase" evidence="3">
    <location>
        <begin position="2"/>
        <end position="169"/>
    </location>
</feature>
<evidence type="ECO:0000259" key="3">
    <source>
        <dbReference type="PROSITE" id="PS51186"/>
    </source>
</evidence>
<keyword evidence="4" id="KW-0687">Ribonucleoprotein</keyword>
<dbReference type="AlphaFoldDB" id="A0A1I3TI62"/>
<dbReference type="PANTHER" id="PTHR43877">
    <property type="entry name" value="AMINOALKYLPHOSPHONATE N-ACETYLTRANSFERASE-RELATED-RELATED"/>
    <property type="match status" value="1"/>
</dbReference>
<dbReference type="InterPro" id="IPR016181">
    <property type="entry name" value="Acyl_CoA_acyltransferase"/>
</dbReference>
<gene>
    <name evidence="4" type="ORF">SAMN04487936_103353</name>
</gene>
<keyword evidence="5" id="KW-1185">Reference proteome</keyword>
<sequence>MIKIQTASPVHVEGICKVCAKANRATYADLYTESYLEQIIEQFYNPARVLDEVTNKGREWGGYIVAVEDGQVVGACGGGMIDQSATELYVMYLDPARRNEGIGTKLLDAFTKQQIDRYGATEQWVSVQKGNDRGIPFYEARGFTFSHESKGYGSEEAAHYTSLRYVRKI</sequence>
<evidence type="ECO:0000313" key="5">
    <source>
        <dbReference type="Proteomes" id="UP000183557"/>
    </source>
</evidence>
<organism evidence="4 5">
    <name type="scientific">Halobacillus dabanensis</name>
    <dbReference type="NCBI Taxonomy" id="240302"/>
    <lineage>
        <taxon>Bacteria</taxon>
        <taxon>Bacillati</taxon>
        <taxon>Bacillota</taxon>
        <taxon>Bacilli</taxon>
        <taxon>Bacillales</taxon>
        <taxon>Bacillaceae</taxon>
        <taxon>Halobacillus</taxon>
    </lineage>
</organism>
<keyword evidence="2" id="KW-0012">Acyltransferase</keyword>
<dbReference type="Pfam" id="PF00583">
    <property type="entry name" value="Acetyltransf_1"/>
    <property type="match status" value="1"/>
</dbReference>